<evidence type="ECO:0000313" key="13">
    <source>
        <dbReference type="EMBL" id="ACV08996.1"/>
    </source>
</evidence>
<feature type="domain" description="Prepilin type IV endopeptidase peptidase" evidence="11">
    <location>
        <begin position="118"/>
        <end position="229"/>
    </location>
</feature>
<feature type="transmembrane region" description="Helical" evidence="10">
    <location>
        <begin position="12"/>
        <end position="32"/>
    </location>
</feature>
<evidence type="ECO:0000256" key="5">
    <source>
        <dbReference type="ARBA" id="ARBA00022692"/>
    </source>
</evidence>
<dbReference type="Gene3D" id="1.20.120.1220">
    <property type="match status" value="1"/>
</dbReference>
<dbReference type="Pfam" id="PF06750">
    <property type="entry name" value="A24_N_bact"/>
    <property type="match status" value="1"/>
</dbReference>
<dbReference type="eggNOG" id="COG1989">
    <property type="taxonomic scope" value="Bacteria"/>
</dbReference>
<dbReference type="KEGG" id="jde:Jden_1340"/>
<reference evidence="13 14" key="1">
    <citation type="journal article" date="2009" name="Stand. Genomic Sci.">
        <title>Complete genome sequence of Jonesia denitrificans type strain (Prevot 55134).</title>
        <authorList>
            <person name="Pukall R."/>
            <person name="Gehrich-Schroter G."/>
            <person name="Lapidus A."/>
            <person name="Nolan M."/>
            <person name="Glavina Del Rio T."/>
            <person name="Lucas S."/>
            <person name="Chen F."/>
            <person name="Tice H."/>
            <person name="Pitluck S."/>
            <person name="Cheng J.F."/>
            <person name="Copeland A."/>
            <person name="Saunders E."/>
            <person name="Brettin T."/>
            <person name="Detter J.C."/>
            <person name="Bruce D."/>
            <person name="Goodwin L."/>
            <person name="Pati A."/>
            <person name="Ivanova N."/>
            <person name="Mavromatis K."/>
            <person name="Ovchinnikova G."/>
            <person name="Chen A."/>
            <person name="Palaniappan K."/>
            <person name="Land M."/>
            <person name="Hauser L."/>
            <person name="Chang Y.J."/>
            <person name="Jeffries C.D."/>
            <person name="Chain P."/>
            <person name="Goker M."/>
            <person name="Bristow J."/>
            <person name="Eisen J.A."/>
            <person name="Markowitz V."/>
            <person name="Hugenholtz P."/>
            <person name="Kyrpides N.C."/>
            <person name="Klenk H.P."/>
            <person name="Han C."/>
        </authorList>
    </citation>
    <scope>NUCLEOTIDE SEQUENCE [LARGE SCALE GENOMIC DNA]</scope>
    <source>
        <strain evidence="14">ATCC 14870 / DSM 20603 / BCRC 15368 / CIP 55.134 / JCM 11481 / NBRC 15587 / NCTC 10816 / Prevot 55134</strain>
    </source>
</reference>
<dbReference type="InterPro" id="IPR014032">
    <property type="entry name" value="Peptidase_A24A_bac"/>
</dbReference>
<feature type="transmembrane region" description="Helical" evidence="10">
    <location>
        <begin position="108"/>
        <end position="129"/>
    </location>
</feature>
<evidence type="ECO:0000259" key="12">
    <source>
        <dbReference type="Pfam" id="PF06750"/>
    </source>
</evidence>
<dbReference type="EC" id="2.1.1.-" evidence="9"/>
<sequence length="274" mass="29671">MSDVNTACGPLIVGLVAVVGLVIGSFLNVVIWRVPRGESVAHPPSACPSCGSRIQWFDNVPVLSWLILQGRCRHCKERISPRYALVEALTSVLFALVALRFLSDSDPVGEVGILLPLLFLTAVGVALAFIDLDTHKLPNKIVLPAYPVVAVLVCFATLLMGWEWTSVIRAALGGLILYILYFVLCVIGGMGFGDVKLAGLLGISLGWLGWSYLIVGGFLPFVLGGLYAIVLLVLRRVGRKSGIPFGPWMILGWYLSLFVTEPLSAWYLTLIFGT</sequence>
<dbReference type="PANTHER" id="PTHR30487">
    <property type="entry name" value="TYPE 4 PREPILIN-LIKE PROTEINS LEADER PEPTIDE-PROCESSING ENZYME"/>
    <property type="match status" value="1"/>
</dbReference>
<dbReference type="InterPro" id="IPR050882">
    <property type="entry name" value="Prepilin_peptidase/N-MTase"/>
</dbReference>
<comment type="function">
    <text evidence="9">Plays an essential role in type IV pili and type II pseudopili formation by proteolytically removing the leader sequence from substrate proteins and subsequently monomethylating the alpha-amino group of the newly exposed N-terminal phenylalanine.</text>
</comment>
<evidence type="ECO:0000256" key="7">
    <source>
        <dbReference type="ARBA" id="ARBA00023136"/>
    </source>
</evidence>
<dbReference type="GO" id="GO:0008168">
    <property type="term" value="F:methyltransferase activity"/>
    <property type="evidence" value="ECO:0007669"/>
    <property type="project" value="UniProtKB-KW"/>
</dbReference>
<name>C7R4D9_JONDD</name>
<dbReference type="GO" id="GO:0005886">
    <property type="term" value="C:plasma membrane"/>
    <property type="evidence" value="ECO:0007669"/>
    <property type="project" value="UniProtKB-SubCell"/>
</dbReference>
<dbReference type="RefSeq" id="WP_015771624.1">
    <property type="nucleotide sequence ID" value="NC_013174.1"/>
</dbReference>
<comment type="subcellular location">
    <subcellularLocation>
        <location evidence="1">Cell inner membrane</location>
        <topology evidence="1">Multi-pass membrane protein</topology>
    </subcellularLocation>
    <subcellularLocation>
        <location evidence="9">Cell membrane</location>
        <topology evidence="9">Multi-pass membrane protein</topology>
    </subcellularLocation>
</comment>
<keyword evidence="6 10" id="KW-1133">Transmembrane helix</keyword>
<dbReference type="EC" id="3.4.23.43" evidence="9"/>
<keyword evidence="9" id="KW-0511">Multifunctional enzyme</keyword>
<keyword evidence="3" id="KW-1003">Cell membrane</keyword>
<evidence type="ECO:0000256" key="2">
    <source>
        <dbReference type="ARBA" id="ARBA00005801"/>
    </source>
</evidence>
<proteinExistence type="inferred from homology"/>
<keyword evidence="7 10" id="KW-0472">Membrane</keyword>
<dbReference type="InterPro" id="IPR000045">
    <property type="entry name" value="Prepilin_IV_endopep_pep"/>
</dbReference>
<feature type="transmembrane region" description="Helical" evidence="10">
    <location>
        <begin position="250"/>
        <end position="272"/>
    </location>
</feature>
<keyword evidence="9" id="KW-0489">Methyltransferase</keyword>
<keyword evidence="9" id="KW-0808">Transferase</keyword>
<keyword evidence="9" id="KW-0645">Protease</keyword>
<dbReference type="Proteomes" id="UP000000628">
    <property type="component" value="Chromosome"/>
</dbReference>
<keyword evidence="9" id="KW-0378">Hydrolase</keyword>
<evidence type="ECO:0000313" key="14">
    <source>
        <dbReference type="Proteomes" id="UP000000628"/>
    </source>
</evidence>
<accession>C7R4D9</accession>
<dbReference type="GO" id="GO:0032259">
    <property type="term" value="P:methylation"/>
    <property type="evidence" value="ECO:0007669"/>
    <property type="project" value="UniProtKB-KW"/>
</dbReference>
<evidence type="ECO:0000256" key="8">
    <source>
        <dbReference type="RuleBase" id="RU003793"/>
    </source>
</evidence>
<evidence type="ECO:0000256" key="9">
    <source>
        <dbReference type="RuleBase" id="RU003794"/>
    </source>
</evidence>
<dbReference type="STRING" id="471856.Jden_1340"/>
<gene>
    <name evidence="13" type="ordered locus">Jden_1340</name>
</gene>
<dbReference type="InterPro" id="IPR010627">
    <property type="entry name" value="Prepilin_pept_A24_N"/>
</dbReference>
<feature type="transmembrane region" description="Helical" evidence="10">
    <location>
        <begin position="141"/>
        <end position="162"/>
    </location>
</feature>
<evidence type="ECO:0000256" key="3">
    <source>
        <dbReference type="ARBA" id="ARBA00022475"/>
    </source>
</evidence>
<dbReference type="PRINTS" id="PR00864">
    <property type="entry name" value="PREPILNPTASE"/>
</dbReference>
<dbReference type="Pfam" id="PF01478">
    <property type="entry name" value="Peptidase_A24"/>
    <property type="match status" value="1"/>
</dbReference>
<protein>
    <recommendedName>
        <fullName evidence="9">Prepilin leader peptidase/N-methyltransferase</fullName>
        <ecNumber evidence="9">2.1.1.-</ecNumber>
        <ecNumber evidence="9">3.4.23.43</ecNumber>
    </recommendedName>
</protein>
<evidence type="ECO:0000256" key="1">
    <source>
        <dbReference type="ARBA" id="ARBA00004429"/>
    </source>
</evidence>
<feature type="transmembrane region" description="Helical" evidence="10">
    <location>
        <begin position="168"/>
        <end position="190"/>
    </location>
</feature>
<keyword evidence="5 9" id="KW-0812">Transmembrane</keyword>
<evidence type="ECO:0000256" key="6">
    <source>
        <dbReference type="ARBA" id="ARBA00022989"/>
    </source>
</evidence>
<evidence type="ECO:0000256" key="10">
    <source>
        <dbReference type="SAM" id="Phobius"/>
    </source>
</evidence>
<comment type="catalytic activity">
    <reaction evidence="9">
        <text>Typically cleaves a -Gly-|-Phe- bond to release an N-terminal, basic peptide of 5-8 residues from type IV prepilin, and then N-methylates the new N-terminal amino group, the methyl donor being S-adenosyl-L-methionine.</text>
        <dbReference type="EC" id="3.4.23.43"/>
    </reaction>
</comment>
<feature type="domain" description="Prepilin peptidase A24 N-terminal" evidence="12">
    <location>
        <begin position="18"/>
        <end position="101"/>
    </location>
</feature>
<evidence type="ECO:0000259" key="11">
    <source>
        <dbReference type="Pfam" id="PF01478"/>
    </source>
</evidence>
<keyword evidence="14" id="KW-1185">Reference proteome</keyword>
<organism evidence="13 14">
    <name type="scientific">Jonesia denitrificans (strain ATCC 14870 / DSM 20603 / BCRC 15368 / CIP 55.134 / JCM 11481 / NBRC 15587 / NCTC 10816 / Prevot 55134)</name>
    <name type="common">Listeria denitrificans</name>
    <dbReference type="NCBI Taxonomy" id="471856"/>
    <lineage>
        <taxon>Bacteria</taxon>
        <taxon>Bacillati</taxon>
        <taxon>Actinomycetota</taxon>
        <taxon>Actinomycetes</taxon>
        <taxon>Micrococcales</taxon>
        <taxon>Jonesiaceae</taxon>
        <taxon>Jonesia</taxon>
    </lineage>
</organism>
<comment type="similarity">
    <text evidence="2 8">Belongs to the peptidase A24 family.</text>
</comment>
<dbReference type="HOGENOM" id="CLU_057101_0_1_11"/>
<dbReference type="PANTHER" id="PTHR30487:SF0">
    <property type="entry name" value="PREPILIN LEADER PEPTIDASE_N-METHYLTRANSFERASE-RELATED"/>
    <property type="match status" value="1"/>
</dbReference>
<dbReference type="OrthoDB" id="2087435at2"/>
<evidence type="ECO:0000256" key="4">
    <source>
        <dbReference type="ARBA" id="ARBA00022519"/>
    </source>
</evidence>
<keyword evidence="4" id="KW-0997">Cell inner membrane</keyword>
<dbReference type="AlphaFoldDB" id="C7R4D9"/>
<dbReference type="EMBL" id="CP001706">
    <property type="protein sequence ID" value="ACV08996.1"/>
    <property type="molecule type" value="Genomic_DNA"/>
</dbReference>
<dbReference type="GO" id="GO:0004190">
    <property type="term" value="F:aspartic-type endopeptidase activity"/>
    <property type="evidence" value="ECO:0007669"/>
    <property type="project" value="UniProtKB-EC"/>
</dbReference>
<dbReference type="GO" id="GO:0006465">
    <property type="term" value="P:signal peptide processing"/>
    <property type="evidence" value="ECO:0007669"/>
    <property type="project" value="TreeGrafter"/>
</dbReference>